<keyword evidence="2" id="KW-0067">ATP-binding</keyword>
<dbReference type="PANTHER" id="PTHR16305">
    <property type="entry name" value="TESTICULAR SOLUBLE ADENYLYL CYCLASE"/>
    <property type="match status" value="1"/>
</dbReference>
<dbReference type="Gene3D" id="1.10.10.10">
    <property type="entry name" value="Winged helix-like DNA-binding domain superfamily/Winged helix DNA-binding domain"/>
    <property type="match status" value="1"/>
</dbReference>
<evidence type="ECO:0000259" key="4">
    <source>
        <dbReference type="PROSITE" id="PS50043"/>
    </source>
</evidence>
<dbReference type="PROSITE" id="PS00622">
    <property type="entry name" value="HTH_LUXR_1"/>
    <property type="match status" value="1"/>
</dbReference>
<evidence type="ECO:0000256" key="2">
    <source>
        <dbReference type="ARBA" id="ARBA00022840"/>
    </source>
</evidence>
<dbReference type="SUPFAM" id="SSF46894">
    <property type="entry name" value="C-terminal effector domain of the bipartite response regulators"/>
    <property type="match status" value="1"/>
</dbReference>
<dbReference type="RefSeq" id="WP_219688935.1">
    <property type="nucleotide sequence ID" value="NZ_WMBF01000114.1"/>
</dbReference>
<dbReference type="InterPro" id="IPR036388">
    <property type="entry name" value="WH-like_DNA-bd_sf"/>
</dbReference>
<reference evidence="5 6" key="1">
    <citation type="submission" date="2019-11" db="EMBL/GenBank/DDBJ databases">
        <authorList>
            <person name="Ay H."/>
        </authorList>
    </citation>
    <scope>NUCLEOTIDE SEQUENCE [LARGE SCALE GENOMIC DNA]</scope>
    <source>
        <strain evidence="5 6">BG9H</strain>
    </source>
</reference>
<dbReference type="InterPro" id="IPR036390">
    <property type="entry name" value="WH_DNA-bd_sf"/>
</dbReference>
<feature type="region of interest" description="Disordered" evidence="3">
    <location>
        <begin position="529"/>
        <end position="558"/>
    </location>
</feature>
<dbReference type="Proteomes" id="UP001197114">
    <property type="component" value="Unassembled WGS sequence"/>
</dbReference>
<feature type="region of interest" description="Disordered" evidence="3">
    <location>
        <begin position="962"/>
        <end position="985"/>
    </location>
</feature>
<feature type="region of interest" description="Disordered" evidence="3">
    <location>
        <begin position="875"/>
        <end position="906"/>
    </location>
</feature>
<feature type="compositionally biased region" description="Basic and acidic residues" evidence="3">
    <location>
        <begin position="973"/>
        <end position="985"/>
    </location>
</feature>
<sequence length="985" mass="105532">MNLVERGDEFSIMESMLDSCAVGHGGVLLVSGPVASGKTALLRAFGDRATAAGALYLQATASEAESELPLGVMGQLLLGAGLLGADSRRAARLFGLVADAAQSRGQGELPDVARNEIPELCGIVLGKARETPVVLGIDDVHHADRQSLECLLYLARRLDISRILVVLGENSGFLAGNTRLRVDLLRLSGCRNIRLRPLQRQGVAEMISGCGGAGWRTRKLVTQLHQMGGGSPLLTRALIEDHRTSCAADGPGTAEGTGATRGPGTDLVPGEAFVQAVATALYRSDLATRRTAWALAVAGPDVSLAELVEVLGDSRESLHRSLRALNDAGLLDAGWFRHDAGRTAVLRSMDPADRSRLEARFAQVLHEHGAAATVVVQHLMAAGTVDAPWALRTLIEAAERALADDEVDLALACLRVARDARTDTRQALEIRAALTRAAWRVNPSSVAQHLPELFTAALDGRLGTRDADELVGHLLWFGQVKRALDVLRAAEQHGTEPFGHPGSGTPHRHDCPRRWMTYAYPGLPASARACLGDDPEHETPEHAAPEHAPRRARSPHQRAATLMKAVLDGARGTQGTRGARRAAGTDEEVVVRAEQILQSTRLDDSTLTALLTALNSLLLADRLDIAAYWCETLREEAAERRAPMWQALLTSAKARIELRTGALAAADESARSALTLVPADGWGVAVASPLATSVYTRTAMGRLDEAAAQLSVPVPDPAFQTPDGLLYLRARGHHYLAAGRPYAALDDFLTCGDLMTRWEFDLPALVPWRTDAAEAHRALGDTGRARALAEEQLALVGRRNGWARAASLRVLASTLSAGHRPPLLGEAIEILRDRGHRLELAGATDELARAQRELGKSGQARALARKAQRLAEECGMPVPPARPADARGPHPAEQPWSSGSRRHPDELSNAELRVATLAVRGHTNRQIADKLCITISTVEQHLTRAYRKLDVQRRADLAAKLSPLAGPGGREGPATRDACDRLHVG</sequence>
<dbReference type="PRINTS" id="PR00038">
    <property type="entry name" value="HTHLUXR"/>
</dbReference>
<dbReference type="Pfam" id="PF13191">
    <property type="entry name" value="AAA_16"/>
    <property type="match status" value="1"/>
</dbReference>
<dbReference type="PROSITE" id="PS50043">
    <property type="entry name" value="HTH_LUXR_2"/>
    <property type="match status" value="1"/>
</dbReference>
<comment type="caution">
    <text evidence="5">The sequence shown here is derived from an EMBL/GenBank/DDBJ whole genome shotgun (WGS) entry which is preliminary data.</text>
</comment>
<evidence type="ECO:0000256" key="1">
    <source>
        <dbReference type="ARBA" id="ARBA00022741"/>
    </source>
</evidence>
<dbReference type="InterPro" id="IPR041664">
    <property type="entry name" value="AAA_16"/>
</dbReference>
<protein>
    <submittedName>
        <fullName evidence="5">AAA family ATPase</fullName>
    </submittedName>
</protein>
<evidence type="ECO:0000313" key="6">
    <source>
        <dbReference type="Proteomes" id="UP001197114"/>
    </source>
</evidence>
<proteinExistence type="predicted"/>
<evidence type="ECO:0000313" key="5">
    <source>
        <dbReference type="EMBL" id="MBW5422528.1"/>
    </source>
</evidence>
<organism evidence="5 6">
    <name type="scientific">Streptomyces anatolicus</name>
    <dbReference type="NCBI Taxonomy" id="2675858"/>
    <lineage>
        <taxon>Bacteria</taxon>
        <taxon>Bacillati</taxon>
        <taxon>Actinomycetota</taxon>
        <taxon>Actinomycetes</taxon>
        <taxon>Kitasatosporales</taxon>
        <taxon>Streptomycetaceae</taxon>
        <taxon>Streptomyces</taxon>
    </lineage>
</organism>
<dbReference type="CDD" id="cd06170">
    <property type="entry name" value="LuxR_C_like"/>
    <property type="match status" value="1"/>
</dbReference>
<dbReference type="SMART" id="SM00421">
    <property type="entry name" value="HTH_LUXR"/>
    <property type="match status" value="1"/>
</dbReference>
<dbReference type="SUPFAM" id="SSF52540">
    <property type="entry name" value="P-loop containing nucleoside triphosphate hydrolases"/>
    <property type="match status" value="1"/>
</dbReference>
<accession>A0ABS6YM97</accession>
<feature type="compositionally biased region" description="Basic and acidic residues" evidence="3">
    <location>
        <begin position="537"/>
        <end position="549"/>
    </location>
</feature>
<keyword evidence="6" id="KW-1185">Reference proteome</keyword>
<dbReference type="Pfam" id="PF00196">
    <property type="entry name" value="GerE"/>
    <property type="match status" value="1"/>
</dbReference>
<name>A0ABS6YM97_9ACTN</name>
<dbReference type="InterPro" id="IPR000792">
    <property type="entry name" value="Tscrpt_reg_LuxR_C"/>
</dbReference>
<gene>
    <name evidence="5" type="ORF">GKQ77_13300</name>
</gene>
<dbReference type="InterPro" id="IPR016032">
    <property type="entry name" value="Sig_transdc_resp-reg_C-effctor"/>
</dbReference>
<feature type="domain" description="HTH luxR-type" evidence="4">
    <location>
        <begin position="900"/>
        <end position="965"/>
    </location>
</feature>
<dbReference type="PANTHER" id="PTHR16305:SF35">
    <property type="entry name" value="TRANSCRIPTIONAL ACTIVATOR DOMAIN"/>
    <property type="match status" value="1"/>
</dbReference>
<dbReference type="SUPFAM" id="SSF46785">
    <property type="entry name" value="Winged helix' DNA-binding domain"/>
    <property type="match status" value="1"/>
</dbReference>
<dbReference type="InterPro" id="IPR027417">
    <property type="entry name" value="P-loop_NTPase"/>
</dbReference>
<keyword evidence="1" id="KW-0547">Nucleotide-binding</keyword>
<evidence type="ECO:0000256" key="3">
    <source>
        <dbReference type="SAM" id="MobiDB-lite"/>
    </source>
</evidence>
<dbReference type="EMBL" id="WMBF01000114">
    <property type="protein sequence ID" value="MBW5422528.1"/>
    <property type="molecule type" value="Genomic_DNA"/>
</dbReference>